<organism evidence="1 2">
    <name type="scientific">Mycena pura</name>
    <dbReference type="NCBI Taxonomy" id="153505"/>
    <lineage>
        <taxon>Eukaryota</taxon>
        <taxon>Fungi</taxon>
        <taxon>Dikarya</taxon>
        <taxon>Basidiomycota</taxon>
        <taxon>Agaricomycotina</taxon>
        <taxon>Agaricomycetes</taxon>
        <taxon>Agaricomycetidae</taxon>
        <taxon>Agaricales</taxon>
        <taxon>Marasmiineae</taxon>
        <taxon>Mycenaceae</taxon>
        <taxon>Mycena</taxon>
    </lineage>
</organism>
<evidence type="ECO:0000313" key="1">
    <source>
        <dbReference type="EMBL" id="KAJ7221661.1"/>
    </source>
</evidence>
<sequence length="153" mass="16115">MTTPTYQPAPNETLGEFVDLLFKRLFFIENDMALVTLTFENDVAADAEIAINGSSMPASAFLDILKDFHATAVAKLTKTEDLVVVPSDAGARSGVVAQHLTFTSTSKTDGKVAEHVSVLIVKVQEKEGKRVMTSLVEAFSGAVGAAGAPNVGS</sequence>
<proteinExistence type="predicted"/>
<accession>A0AAD6VTT1</accession>
<dbReference type="AlphaFoldDB" id="A0AAD6VTT1"/>
<keyword evidence="2" id="KW-1185">Reference proteome</keyword>
<evidence type="ECO:0000313" key="2">
    <source>
        <dbReference type="Proteomes" id="UP001219525"/>
    </source>
</evidence>
<comment type="caution">
    <text evidence="1">The sequence shown here is derived from an EMBL/GenBank/DDBJ whole genome shotgun (WGS) entry which is preliminary data.</text>
</comment>
<dbReference type="Proteomes" id="UP001219525">
    <property type="component" value="Unassembled WGS sequence"/>
</dbReference>
<protein>
    <submittedName>
        <fullName evidence="1">Uncharacterized protein</fullName>
    </submittedName>
</protein>
<gene>
    <name evidence="1" type="ORF">GGX14DRAFT_388796</name>
</gene>
<reference evidence="1" key="1">
    <citation type="submission" date="2023-03" db="EMBL/GenBank/DDBJ databases">
        <title>Massive genome expansion in bonnet fungi (Mycena s.s.) driven by repeated elements and novel gene families across ecological guilds.</title>
        <authorList>
            <consortium name="Lawrence Berkeley National Laboratory"/>
            <person name="Harder C.B."/>
            <person name="Miyauchi S."/>
            <person name="Viragh M."/>
            <person name="Kuo A."/>
            <person name="Thoen E."/>
            <person name="Andreopoulos B."/>
            <person name="Lu D."/>
            <person name="Skrede I."/>
            <person name="Drula E."/>
            <person name="Henrissat B."/>
            <person name="Morin E."/>
            <person name="Kohler A."/>
            <person name="Barry K."/>
            <person name="LaButti K."/>
            <person name="Morin E."/>
            <person name="Salamov A."/>
            <person name="Lipzen A."/>
            <person name="Mereny Z."/>
            <person name="Hegedus B."/>
            <person name="Baldrian P."/>
            <person name="Stursova M."/>
            <person name="Weitz H."/>
            <person name="Taylor A."/>
            <person name="Grigoriev I.V."/>
            <person name="Nagy L.G."/>
            <person name="Martin F."/>
            <person name="Kauserud H."/>
        </authorList>
    </citation>
    <scope>NUCLEOTIDE SEQUENCE</scope>
    <source>
        <strain evidence="1">9144</strain>
    </source>
</reference>
<dbReference type="EMBL" id="JARJCW010000008">
    <property type="protein sequence ID" value="KAJ7221661.1"/>
    <property type="molecule type" value="Genomic_DNA"/>
</dbReference>
<name>A0AAD6VTT1_9AGAR</name>